<proteinExistence type="predicted"/>
<dbReference type="AlphaFoldDB" id="A0A5K3G755"/>
<dbReference type="WBParaSite" id="MCU_014276-RA">
    <property type="protein sequence ID" value="MCU_014276-RA"/>
    <property type="gene ID" value="MCU_014276"/>
</dbReference>
<name>A0A5K3G755_MESCO</name>
<accession>A0A5K3G755</accession>
<evidence type="ECO:0000313" key="1">
    <source>
        <dbReference type="WBParaSite" id="MCU_014276-RA"/>
    </source>
</evidence>
<organism evidence="1">
    <name type="scientific">Mesocestoides corti</name>
    <name type="common">Flatworm</name>
    <dbReference type="NCBI Taxonomy" id="53468"/>
    <lineage>
        <taxon>Eukaryota</taxon>
        <taxon>Metazoa</taxon>
        <taxon>Spiralia</taxon>
        <taxon>Lophotrochozoa</taxon>
        <taxon>Platyhelminthes</taxon>
        <taxon>Cestoda</taxon>
        <taxon>Eucestoda</taxon>
        <taxon>Cyclophyllidea</taxon>
        <taxon>Mesocestoididae</taxon>
        <taxon>Mesocestoides</taxon>
    </lineage>
</organism>
<sequence length="161" mass="17869">SPEPSAVCPKCEQITADELEQRLNQSICHYGSPLYFFKPHTSDNVNAMPGLMYSLDYGRRLASWNTTLKMKLECECNLVTAKAFGFFGHYISAGDLEVELAGREVVSFEALNRTGSVFLKKTEVKAASSDNTEGSWNYWCSKRVAFSAALTKLSTLFATTL</sequence>
<protein>
    <submittedName>
        <fullName evidence="1">VASt domain-containing protein</fullName>
    </submittedName>
</protein>
<reference evidence="1" key="1">
    <citation type="submission" date="2019-11" db="UniProtKB">
        <authorList>
            <consortium name="WormBaseParasite"/>
        </authorList>
    </citation>
    <scope>IDENTIFICATION</scope>
</reference>